<dbReference type="Proteomes" id="UP001317742">
    <property type="component" value="Chromosome"/>
</dbReference>
<keyword evidence="4" id="KW-0472">Membrane</keyword>
<protein>
    <recommendedName>
        <fullName evidence="4">Probable endolytic peptidoglycan transglycosylase RlpA</fullName>
        <ecNumber evidence="4">4.2.2.-</ecNumber>
    </recommendedName>
</protein>
<evidence type="ECO:0000256" key="6">
    <source>
        <dbReference type="SAM" id="SignalP"/>
    </source>
</evidence>
<dbReference type="InterPro" id="IPR034718">
    <property type="entry name" value="RlpA"/>
</dbReference>
<dbReference type="PANTHER" id="PTHR34183:SF1">
    <property type="entry name" value="ENDOLYTIC PEPTIDOGLYCAN TRANSGLYCOSYLASE RLPA"/>
    <property type="match status" value="1"/>
</dbReference>
<comment type="similarity">
    <text evidence="4 5">Belongs to the RlpA family.</text>
</comment>
<evidence type="ECO:0000313" key="8">
    <source>
        <dbReference type="EMBL" id="BDQ36797.1"/>
    </source>
</evidence>
<feature type="domain" description="SPOR" evidence="7">
    <location>
        <begin position="174"/>
        <end position="252"/>
    </location>
</feature>
<dbReference type="CDD" id="cd22268">
    <property type="entry name" value="DPBB_RlpA-like"/>
    <property type="match status" value="1"/>
</dbReference>
<dbReference type="InterPro" id="IPR012997">
    <property type="entry name" value="RplA"/>
</dbReference>
<dbReference type="RefSeq" id="WP_281762678.1">
    <property type="nucleotide sequence ID" value="NZ_AP026709.1"/>
</dbReference>
<dbReference type="InterPro" id="IPR009009">
    <property type="entry name" value="RlpA-like_DPBB"/>
</dbReference>
<comment type="function">
    <text evidence="4">Lytic transglycosylase with a strong preference for naked glycan strands that lack stem peptides.</text>
</comment>
<keyword evidence="1 6" id="KW-0732">Signal</keyword>
<name>A0ABN6S3A3_9BACT</name>
<evidence type="ECO:0000313" key="9">
    <source>
        <dbReference type="Proteomes" id="UP001317742"/>
    </source>
</evidence>
<dbReference type="InterPro" id="IPR036908">
    <property type="entry name" value="RlpA-like_sf"/>
</dbReference>
<feature type="chain" id="PRO_5046648651" description="Probable endolytic peptidoglycan transglycosylase RlpA" evidence="6">
    <location>
        <begin position="18"/>
        <end position="252"/>
    </location>
</feature>
<dbReference type="PROSITE" id="PS51257">
    <property type="entry name" value="PROKAR_LIPOPROTEIN"/>
    <property type="match status" value="1"/>
</dbReference>
<evidence type="ECO:0000256" key="4">
    <source>
        <dbReference type="HAMAP-Rule" id="MF_02071"/>
    </source>
</evidence>
<sequence length="252" mass="27490">MRHLIAFFVLLAMLAMAGCGSLNPYPKHVYSTPSSGKDGAVSPRYDPKTNPYTVMGKTYYPLKTAHGYDEVGMASWYGKDFHGKKTANGYIYNMYGVTAAHKILPLGTQVRVTNLENNRSVVLVINDRGPFVHGRILDLSYGAAKKLGTVDRGVAKVRITAVGTVPGATTRIAASSAKQYHVRVGAFANRGNAERVHRDLVASGFGNAQIRTITRNGRVLHVVQAGTFSNRDKAEQVLEKLKDDFPTSYIIS</sequence>
<dbReference type="EMBL" id="AP026709">
    <property type="protein sequence ID" value="BDQ36797.1"/>
    <property type="molecule type" value="Genomic_DNA"/>
</dbReference>
<reference evidence="8 9" key="1">
    <citation type="submission" date="2022-08" db="EMBL/GenBank/DDBJ databases">
        <title>Genome Sequence of the sulphate-reducing bacterium, Pseudodesulfovibrio sp. SYK.</title>
        <authorList>
            <person name="Kondo R."/>
            <person name="Kataoka T."/>
        </authorList>
    </citation>
    <scope>NUCLEOTIDE SEQUENCE [LARGE SCALE GENOMIC DNA]</scope>
    <source>
        <strain evidence="8 9">SYK</strain>
    </source>
</reference>
<feature type="signal peptide" evidence="6">
    <location>
        <begin position="1"/>
        <end position="17"/>
    </location>
</feature>
<evidence type="ECO:0000256" key="3">
    <source>
        <dbReference type="ARBA" id="ARBA00023316"/>
    </source>
</evidence>
<dbReference type="NCBIfam" id="TIGR00413">
    <property type="entry name" value="rlpA"/>
    <property type="match status" value="1"/>
</dbReference>
<organism evidence="8 9">
    <name type="scientific">Pseudodesulfovibrio nedwellii</name>
    <dbReference type="NCBI Taxonomy" id="2973072"/>
    <lineage>
        <taxon>Bacteria</taxon>
        <taxon>Pseudomonadati</taxon>
        <taxon>Thermodesulfobacteriota</taxon>
        <taxon>Desulfovibrionia</taxon>
        <taxon>Desulfovibrionales</taxon>
        <taxon>Desulfovibrionaceae</taxon>
    </lineage>
</organism>
<keyword evidence="4" id="KW-0449">Lipoprotein</keyword>
<keyword evidence="4" id="KW-1003">Cell membrane</keyword>
<evidence type="ECO:0000259" key="7">
    <source>
        <dbReference type="PROSITE" id="PS51724"/>
    </source>
</evidence>
<proteinExistence type="inferred from homology"/>
<dbReference type="SUPFAM" id="SSF110997">
    <property type="entry name" value="Sporulation related repeat"/>
    <property type="match status" value="1"/>
</dbReference>
<dbReference type="Pfam" id="PF03330">
    <property type="entry name" value="DPBB_1"/>
    <property type="match status" value="1"/>
</dbReference>
<dbReference type="HAMAP" id="MF_02071">
    <property type="entry name" value="RlpA"/>
    <property type="match status" value="1"/>
</dbReference>
<comment type="subcellular location">
    <subcellularLocation>
        <location evidence="4">Cell membrane</location>
        <topology evidence="4">Lipid-anchor</topology>
    </subcellularLocation>
</comment>
<dbReference type="InterPro" id="IPR036680">
    <property type="entry name" value="SPOR-like_sf"/>
</dbReference>
<dbReference type="PROSITE" id="PS51724">
    <property type="entry name" value="SPOR"/>
    <property type="match status" value="1"/>
</dbReference>
<dbReference type="Gene3D" id="3.30.70.1070">
    <property type="entry name" value="Sporulation related repeat"/>
    <property type="match status" value="1"/>
</dbReference>
<dbReference type="EC" id="4.2.2.-" evidence="4"/>
<dbReference type="Pfam" id="PF05036">
    <property type="entry name" value="SPOR"/>
    <property type="match status" value="1"/>
</dbReference>
<keyword evidence="3 4" id="KW-0961">Cell wall biogenesis/degradation</keyword>
<dbReference type="Gene3D" id="2.40.40.10">
    <property type="entry name" value="RlpA-like domain"/>
    <property type="match status" value="1"/>
</dbReference>
<evidence type="ECO:0000256" key="2">
    <source>
        <dbReference type="ARBA" id="ARBA00023239"/>
    </source>
</evidence>
<dbReference type="SUPFAM" id="SSF50685">
    <property type="entry name" value="Barwin-like endoglucanases"/>
    <property type="match status" value="1"/>
</dbReference>
<dbReference type="InterPro" id="IPR007730">
    <property type="entry name" value="SPOR-like_dom"/>
</dbReference>
<evidence type="ECO:0000256" key="1">
    <source>
        <dbReference type="ARBA" id="ARBA00022729"/>
    </source>
</evidence>
<evidence type="ECO:0000256" key="5">
    <source>
        <dbReference type="RuleBase" id="RU003495"/>
    </source>
</evidence>
<keyword evidence="2 4" id="KW-0456">Lyase</keyword>
<accession>A0ABN6S3A3</accession>
<dbReference type="PANTHER" id="PTHR34183">
    <property type="entry name" value="ENDOLYTIC PEPTIDOGLYCAN TRANSGLYCOSYLASE RLPA"/>
    <property type="match status" value="1"/>
</dbReference>
<keyword evidence="9" id="KW-1185">Reference proteome</keyword>
<keyword evidence="4" id="KW-0564">Palmitate</keyword>
<gene>
    <name evidence="4" type="primary">rlpA</name>
    <name evidence="8" type="ORF">SYK_11570</name>
</gene>